<name>A0A2P5P597_9CHLR</name>
<evidence type="ECO:0000256" key="4">
    <source>
        <dbReference type="ARBA" id="ARBA00022989"/>
    </source>
</evidence>
<dbReference type="GO" id="GO:0005886">
    <property type="term" value="C:plasma membrane"/>
    <property type="evidence" value="ECO:0007669"/>
    <property type="project" value="UniProtKB-SubCell"/>
</dbReference>
<protein>
    <recommendedName>
        <fullName evidence="6">Cardiolipin synthase N-terminal domain-containing protein</fullName>
    </recommendedName>
</protein>
<keyword evidence="4" id="KW-1133">Transmembrane helix</keyword>
<comment type="subcellular location">
    <subcellularLocation>
        <location evidence="1">Cell membrane</location>
        <topology evidence="1">Multi-pass membrane protein</topology>
    </subcellularLocation>
</comment>
<evidence type="ECO:0000313" key="8">
    <source>
        <dbReference type="Proteomes" id="UP000235653"/>
    </source>
</evidence>
<feature type="domain" description="Cardiolipin synthase N-terminal" evidence="6">
    <location>
        <begin position="20"/>
        <end position="63"/>
    </location>
</feature>
<evidence type="ECO:0000256" key="5">
    <source>
        <dbReference type="ARBA" id="ARBA00023136"/>
    </source>
</evidence>
<comment type="caution">
    <text evidence="7">The sequence shown here is derived from an EMBL/GenBank/DDBJ whole genome shotgun (WGS) entry which is preliminary data.</text>
</comment>
<dbReference type="InterPro" id="IPR027379">
    <property type="entry name" value="CLS_N"/>
</dbReference>
<keyword evidence="5" id="KW-0472">Membrane</keyword>
<evidence type="ECO:0000256" key="1">
    <source>
        <dbReference type="ARBA" id="ARBA00004651"/>
    </source>
</evidence>
<proteinExistence type="predicted"/>
<dbReference type="OrthoDB" id="166870at2"/>
<reference evidence="7 8" key="1">
    <citation type="journal article" date="2017" name="ISME J.">
        <title>Grape pomace compost harbors organohalide-respiring Dehalogenimonas species with novel reductive dehalogenase genes.</title>
        <authorList>
            <person name="Yang Y."/>
            <person name="Higgins S.A."/>
            <person name="Yan J."/>
            <person name="Simsir B."/>
            <person name="Chourey K."/>
            <person name="Iyer R."/>
            <person name="Hettich R.L."/>
            <person name="Baldwin B."/>
            <person name="Ogles D.M."/>
            <person name="Loffler F.E."/>
        </authorList>
    </citation>
    <scope>NUCLEOTIDE SEQUENCE [LARGE SCALE GENOMIC DNA]</scope>
    <source>
        <strain evidence="7 8">GP</strain>
    </source>
</reference>
<evidence type="ECO:0000256" key="3">
    <source>
        <dbReference type="ARBA" id="ARBA00022692"/>
    </source>
</evidence>
<keyword evidence="8" id="KW-1185">Reference proteome</keyword>
<dbReference type="RefSeq" id="WP_102331649.1">
    <property type="nucleotide sequence ID" value="NZ_CP058566.2"/>
</dbReference>
<evidence type="ECO:0000256" key="2">
    <source>
        <dbReference type="ARBA" id="ARBA00022475"/>
    </source>
</evidence>
<dbReference type="AlphaFoldDB" id="A0A2P5P597"/>
<gene>
    <name evidence="7" type="ORF">JP09_009010</name>
</gene>
<evidence type="ECO:0000259" key="6">
    <source>
        <dbReference type="Pfam" id="PF13396"/>
    </source>
</evidence>
<accession>A0A2P5P597</accession>
<sequence length="78" mass="8693">MNDLGTALLLAIPILIIEIILIVISLVDLSKRKKVQFDNKIIWVVIIVFLNLIGPILYLAWGRHAEDKEIGNGSGDKD</sequence>
<organism evidence="7 8">
    <name type="scientific">Dehalogenimonas etheniformans</name>
    <dbReference type="NCBI Taxonomy" id="1536648"/>
    <lineage>
        <taxon>Bacteria</taxon>
        <taxon>Bacillati</taxon>
        <taxon>Chloroflexota</taxon>
        <taxon>Dehalococcoidia</taxon>
        <taxon>Dehalococcoidales</taxon>
        <taxon>Dehalococcoidaceae</taxon>
        <taxon>Dehalogenimonas</taxon>
    </lineage>
</organism>
<keyword evidence="2" id="KW-1003">Cell membrane</keyword>
<dbReference type="Pfam" id="PF13396">
    <property type="entry name" value="PLDc_N"/>
    <property type="match status" value="1"/>
</dbReference>
<dbReference type="EMBL" id="JQAN02000012">
    <property type="protein sequence ID" value="PPD57457.1"/>
    <property type="molecule type" value="Genomic_DNA"/>
</dbReference>
<keyword evidence="3" id="KW-0812">Transmembrane</keyword>
<evidence type="ECO:0000313" key="7">
    <source>
        <dbReference type="EMBL" id="PPD57457.1"/>
    </source>
</evidence>
<dbReference type="Proteomes" id="UP000235653">
    <property type="component" value="Unassembled WGS sequence"/>
</dbReference>